<protein>
    <submittedName>
        <fullName evidence="6">Eukaryotic translation initiation factor 3 subunit D</fullName>
    </submittedName>
</protein>
<sequence>MKNNSCKLAKWAVQSILAGADQMKMGYYFLLFLSPPFLRFHGLFNLAFLIPIRYLPPPPPS</sequence>
<dbReference type="GO" id="GO:0003723">
    <property type="term" value="F:RNA binding"/>
    <property type="evidence" value="ECO:0007669"/>
    <property type="project" value="UniProtKB-KW"/>
</dbReference>
<comment type="caution">
    <text evidence="6">The sequence shown here is derived from an EMBL/GenBank/DDBJ whole genome shotgun (WGS) entry which is preliminary data.</text>
</comment>
<keyword evidence="4" id="KW-0648">Protein biosynthesis</keyword>
<gene>
    <name evidence="6" type="ORF">VP01_2956g1</name>
</gene>
<proteinExistence type="predicted"/>
<keyword evidence="7" id="KW-1185">Reference proteome</keyword>
<evidence type="ECO:0000313" key="6">
    <source>
        <dbReference type="EMBL" id="KNZ54405.1"/>
    </source>
</evidence>
<keyword evidence="5" id="KW-0472">Membrane</keyword>
<dbReference type="EMBL" id="LAVV01007897">
    <property type="protein sequence ID" value="KNZ54405.1"/>
    <property type="molecule type" value="Genomic_DNA"/>
</dbReference>
<evidence type="ECO:0000256" key="4">
    <source>
        <dbReference type="ARBA" id="ARBA00022917"/>
    </source>
</evidence>
<name>A0A0L6V2N6_9BASI</name>
<evidence type="ECO:0000256" key="3">
    <source>
        <dbReference type="ARBA" id="ARBA00022884"/>
    </source>
</evidence>
<keyword evidence="5" id="KW-0812">Transmembrane</keyword>
<keyword evidence="1" id="KW-0963">Cytoplasm</keyword>
<dbReference type="GO" id="GO:0005852">
    <property type="term" value="C:eukaryotic translation initiation factor 3 complex"/>
    <property type="evidence" value="ECO:0007669"/>
    <property type="project" value="InterPro"/>
</dbReference>
<feature type="transmembrane region" description="Helical" evidence="5">
    <location>
        <begin position="27"/>
        <end position="52"/>
    </location>
</feature>
<dbReference type="AlphaFoldDB" id="A0A0L6V2N6"/>
<dbReference type="InterPro" id="IPR007783">
    <property type="entry name" value="eIF3d"/>
</dbReference>
<keyword evidence="5" id="KW-1133">Transmembrane helix</keyword>
<accession>A0A0L6V2N6</accession>
<dbReference type="VEuPathDB" id="FungiDB:VP01_2956g1"/>
<organism evidence="6 7">
    <name type="scientific">Puccinia sorghi</name>
    <dbReference type="NCBI Taxonomy" id="27349"/>
    <lineage>
        <taxon>Eukaryota</taxon>
        <taxon>Fungi</taxon>
        <taxon>Dikarya</taxon>
        <taxon>Basidiomycota</taxon>
        <taxon>Pucciniomycotina</taxon>
        <taxon>Pucciniomycetes</taxon>
        <taxon>Pucciniales</taxon>
        <taxon>Pucciniaceae</taxon>
        <taxon>Puccinia</taxon>
    </lineage>
</organism>
<dbReference type="GO" id="GO:0003743">
    <property type="term" value="F:translation initiation factor activity"/>
    <property type="evidence" value="ECO:0007669"/>
    <property type="project" value="UniProtKB-KW"/>
</dbReference>
<evidence type="ECO:0000256" key="1">
    <source>
        <dbReference type="ARBA" id="ARBA00022490"/>
    </source>
</evidence>
<dbReference type="Pfam" id="PF05091">
    <property type="entry name" value="eIF-3_zeta"/>
    <property type="match status" value="1"/>
</dbReference>
<evidence type="ECO:0000313" key="7">
    <source>
        <dbReference type="Proteomes" id="UP000037035"/>
    </source>
</evidence>
<reference evidence="6 7" key="1">
    <citation type="submission" date="2015-08" db="EMBL/GenBank/DDBJ databases">
        <title>Next Generation Sequencing and Analysis of the Genome of Puccinia sorghi L Schw, the Causal Agent of Maize Common Rust.</title>
        <authorList>
            <person name="Rochi L."/>
            <person name="Burguener G."/>
            <person name="Darino M."/>
            <person name="Turjanski A."/>
            <person name="Kreff E."/>
            <person name="Dieguez M.J."/>
            <person name="Sacco F."/>
        </authorList>
    </citation>
    <scope>NUCLEOTIDE SEQUENCE [LARGE SCALE GENOMIC DNA]</scope>
    <source>
        <strain evidence="6 7">RO10H11247</strain>
    </source>
</reference>
<dbReference type="STRING" id="27349.A0A0L6V2N6"/>
<evidence type="ECO:0000256" key="2">
    <source>
        <dbReference type="ARBA" id="ARBA00022540"/>
    </source>
</evidence>
<evidence type="ECO:0000256" key="5">
    <source>
        <dbReference type="SAM" id="Phobius"/>
    </source>
</evidence>
<dbReference type="Proteomes" id="UP000037035">
    <property type="component" value="Unassembled WGS sequence"/>
</dbReference>
<keyword evidence="3" id="KW-0694">RNA-binding</keyword>
<keyword evidence="2 6" id="KW-0396">Initiation factor</keyword>